<evidence type="ECO:0000313" key="1">
    <source>
        <dbReference type="EMBL" id="KAJ4439477.1"/>
    </source>
</evidence>
<gene>
    <name evidence="1" type="ORF">ANN_07601</name>
</gene>
<keyword evidence="2" id="KW-1185">Reference proteome</keyword>
<comment type="caution">
    <text evidence="1">The sequence shown here is derived from an EMBL/GenBank/DDBJ whole genome shotgun (WGS) entry which is preliminary data.</text>
</comment>
<organism evidence="1 2">
    <name type="scientific">Periplaneta americana</name>
    <name type="common">American cockroach</name>
    <name type="synonym">Blatta americana</name>
    <dbReference type="NCBI Taxonomy" id="6978"/>
    <lineage>
        <taxon>Eukaryota</taxon>
        <taxon>Metazoa</taxon>
        <taxon>Ecdysozoa</taxon>
        <taxon>Arthropoda</taxon>
        <taxon>Hexapoda</taxon>
        <taxon>Insecta</taxon>
        <taxon>Pterygota</taxon>
        <taxon>Neoptera</taxon>
        <taxon>Polyneoptera</taxon>
        <taxon>Dictyoptera</taxon>
        <taxon>Blattodea</taxon>
        <taxon>Blattoidea</taxon>
        <taxon>Blattidae</taxon>
        <taxon>Blattinae</taxon>
        <taxon>Periplaneta</taxon>
    </lineage>
</organism>
<proteinExistence type="predicted"/>
<name>A0ABQ8T0N4_PERAM</name>
<reference evidence="1 2" key="1">
    <citation type="journal article" date="2022" name="Allergy">
        <title>Genome assembly and annotation of Periplaneta americana reveal a comprehensive cockroach allergen profile.</title>
        <authorList>
            <person name="Wang L."/>
            <person name="Xiong Q."/>
            <person name="Saelim N."/>
            <person name="Wang L."/>
            <person name="Nong W."/>
            <person name="Wan A.T."/>
            <person name="Shi M."/>
            <person name="Liu X."/>
            <person name="Cao Q."/>
            <person name="Hui J.H.L."/>
            <person name="Sookrung N."/>
            <person name="Leung T.F."/>
            <person name="Tungtrongchitr A."/>
            <person name="Tsui S.K.W."/>
        </authorList>
    </citation>
    <scope>NUCLEOTIDE SEQUENCE [LARGE SCALE GENOMIC DNA]</scope>
    <source>
        <strain evidence="1">PWHHKU_190912</strain>
    </source>
</reference>
<dbReference type="EMBL" id="JAJSOF020000017">
    <property type="protein sequence ID" value="KAJ4439477.1"/>
    <property type="molecule type" value="Genomic_DNA"/>
</dbReference>
<accession>A0ABQ8T0N4</accession>
<evidence type="ECO:0000313" key="2">
    <source>
        <dbReference type="Proteomes" id="UP001148838"/>
    </source>
</evidence>
<protein>
    <submittedName>
        <fullName evidence="1">Uncharacterized protein</fullName>
    </submittedName>
</protein>
<sequence length="102" mass="11389">MYQLVPSATGWMDGTAPLTHCHNNTDESIPNLTGSVTSMTSQCSEKGTKLLEGFSKWRLAHYGSEPINFYLKCITIFHKEENESSRGENATHEHIVARSAFL</sequence>
<dbReference type="Proteomes" id="UP001148838">
    <property type="component" value="Unassembled WGS sequence"/>
</dbReference>